<reference evidence="3 4" key="1">
    <citation type="journal article" date="2020" name="Genomics">
        <title>Complete, high-quality genomes from long-read metagenomic sequencing of two wolf lichen thalli reveals enigmatic genome architecture.</title>
        <authorList>
            <person name="McKenzie S.K."/>
            <person name="Walston R.F."/>
            <person name="Allen J.L."/>
        </authorList>
    </citation>
    <scope>NUCLEOTIDE SEQUENCE [LARGE SCALE GENOMIC DNA]</scope>
    <source>
        <strain evidence="3">WasteWater1</strain>
    </source>
</reference>
<dbReference type="RefSeq" id="XP_037153146.1">
    <property type="nucleotide sequence ID" value="XM_037301512.1"/>
</dbReference>
<feature type="compositionally biased region" description="Polar residues" evidence="2">
    <location>
        <begin position="183"/>
        <end position="197"/>
    </location>
</feature>
<dbReference type="Proteomes" id="UP000593566">
    <property type="component" value="Unassembled WGS sequence"/>
</dbReference>
<gene>
    <name evidence="3" type="ORF">HO133_010660</name>
</gene>
<evidence type="ECO:0000256" key="2">
    <source>
        <dbReference type="SAM" id="MobiDB-lite"/>
    </source>
</evidence>
<feature type="region of interest" description="Disordered" evidence="2">
    <location>
        <begin position="154"/>
        <end position="199"/>
    </location>
</feature>
<feature type="compositionally biased region" description="Low complexity" evidence="2">
    <location>
        <begin position="362"/>
        <end position="384"/>
    </location>
</feature>
<keyword evidence="1" id="KW-0175">Coiled coil</keyword>
<evidence type="ECO:0000256" key="1">
    <source>
        <dbReference type="SAM" id="Coils"/>
    </source>
</evidence>
<dbReference type="GeneID" id="59339050"/>
<evidence type="ECO:0000313" key="4">
    <source>
        <dbReference type="Proteomes" id="UP000593566"/>
    </source>
</evidence>
<feature type="region of interest" description="Disordered" evidence="2">
    <location>
        <begin position="1"/>
        <end position="65"/>
    </location>
</feature>
<organism evidence="3 4">
    <name type="scientific">Letharia lupina</name>
    <dbReference type="NCBI Taxonomy" id="560253"/>
    <lineage>
        <taxon>Eukaryota</taxon>
        <taxon>Fungi</taxon>
        <taxon>Dikarya</taxon>
        <taxon>Ascomycota</taxon>
        <taxon>Pezizomycotina</taxon>
        <taxon>Lecanoromycetes</taxon>
        <taxon>OSLEUM clade</taxon>
        <taxon>Lecanoromycetidae</taxon>
        <taxon>Lecanorales</taxon>
        <taxon>Lecanorineae</taxon>
        <taxon>Parmeliaceae</taxon>
        <taxon>Letharia</taxon>
    </lineage>
</organism>
<keyword evidence="4" id="KW-1185">Reference proteome</keyword>
<evidence type="ECO:0000313" key="3">
    <source>
        <dbReference type="EMBL" id="KAF6224086.1"/>
    </source>
</evidence>
<feature type="region of interest" description="Disordered" evidence="2">
    <location>
        <begin position="354"/>
        <end position="389"/>
    </location>
</feature>
<dbReference type="EMBL" id="JACCJB010000009">
    <property type="protein sequence ID" value="KAF6224086.1"/>
    <property type="molecule type" value="Genomic_DNA"/>
</dbReference>
<dbReference type="AlphaFoldDB" id="A0A8H6CJ40"/>
<comment type="caution">
    <text evidence="3">The sequence shown here is derived from an EMBL/GenBank/DDBJ whole genome shotgun (WGS) entry which is preliminary data.</text>
</comment>
<feature type="coiled-coil region" evidence="1">
    <location>
        <begin position="420"/>
        <end position="473"/>
    </location>
</feature>
<accession>A0A8H6CJ40</accession>
<protein>
    <submittedName>
        <fullName evidence="3">Uncharacterized protein</fullName>
    </submittedName>
</protein>
<sequence>MGLRMFCEPDASDSKTTIKADPTAPARSAIRRQRTVRYSPNARDHQSTLSTLLSHSRNRSQGPMRVLADRRSLLEDIRRQDRSATSSISNPTDAHDVEAEADLAHSEASQRSRLESGRALLRDALSYERPGRRLRISRQTTFSEAPTATALWRPVGAEDIEASQTSARADEARSPPPRYLPTPSYTSGDTSNRSTLYVPSPPLGTALLTPRFAPAHRLDGEDEARANAVREEVLARLSSRMAEMIDSGERGGIATHAAQIARMRDLDQDALTSEVREQEAAYLELVETRLELMRRVRDHDLAELPRLRRMSRPIQAIPRPARRRHHQSNFDGLGDRERSFSPDDDQWETILTTIPPDERVPSAHSSFTSAAASSNSPSSNPTSSYGTVVTAPSTNTEVEACPAEYDDSEDDSVDAFDAQVAQVESQANRIEALSQRLDQQQYRDEHLARRRRMLEREQELQQMEANLHRLEGQISEERPVAAARHVGTGGRTLRERL</sequence>
<feature type="region of interest" description="Disordered" evidence="2">
    <location>
        <begin position="319"/>
        <end position="342"/>
    </location>
</feature>
<proteinExistence type="predicted"/>
<name>A0A8H6CJ40_9LECA</name>